<dbReference type="AlphaFoldDB" id="A0A2N3G297"/>
<gene>
    <name evidence="1" type="ORF">CVT63_08295</name>
</gene>
<reference evidence="1 2" key="1">
    <citation type="journal article" date="2017" name="ISME J.">
        <title>Potential for microbial H2 and metal transformations associated with novel bacteria and archaea in deep terrestrial subsurface sediments.</title>
        <authorList>
            <person name="Hernsdorf A.W."/>
            <person name="Amano Y."/>
            <person name="Miyakawa K."/>
            <person name="Ise K."/>
            <person name="Suzuki Y."/>
            <person name="Anantharaman K."/>
            <person name="Probst A."/>
            <person name="Burstein D."/>
            <person name="Thomas B.C."/>
            <person name="Banfield J.F."/>
        </authorList>
    </citation>
    <scope>NUCLEOTIDE SEQUENCE [LARGE SCALE GENOMIC DNA]</scope>
    <source>
        <strain evidence="1">HGW-Actinobacteria-3</strain>
    </source>
</reference>
<name>A0A2N3G297_9ACTN</name>
<sequence>MAGKSGWLARALILGAERLVFHPHMTCDRDFQKEFSASAQRRWRESGAVWLLVCAQSGLVVQEFGAVC</sequence>
<protein>
    <submittedName>
        <fullName evidence="1">Uncharacterized protein</fullName>
    </submittedName>
</protein>
<organism evidence="1 2">
    <name type="scientific">Candidatus Anoxymicrobium japonicum</name>
    <dbReference type="NCBI Taxonomy" id="2013648"/>
    <lineage>
        <taxon>Bacteria</taxon>
        <taxon>Bacillati</taxon>
        <taxon>Actinomycetota</taxon>
        <taxon>Candidatus Geothermincolia</taxon>
        <taxon>Candidatus Geothermincolales</taxon>
        <taxon>Candidatus Anoxymicrobiaceae</taxon>
        <taxon>Candidatus Anoxymicrobium</taxon>
    </lineage>
</organism>
<accession>A0A2N3G297</accession>
<dbReference type="Proteomes" id="UP000233654">
    <property type="component" value="Unassembled WGS sequence"/>
</dbReference>
<dbReference type="EMBL" id="PHEX01000120">
    <property type="protein sequence ID" value="PKQ26870.1"/>
    <property type="molecule type" value="Genomic_DNA"/>
</dbReference>
<evidence type="ECO:0000313" key="1">
    <source>
        <dbReference type="EMBL" id="PKQ26870.1"/>
    </source>
</evidence>
<proteinExistence type="predicted"/>
<evidence type="ECO:0000313" key="2">
    <source>
        <dbReference type="Proteomes" id="UP000233654"/>
    </source>
</evidence>
<comment type="caution">
    <text evidence="1">The sequence shown here is derived from an EMBL/GenBank/DDBJ whole genome shotgun (WGS) entry which is preliminary data.</text>
</comment>